<evidence type="ECO:0000259" key="2">
    <source>
        <dbReference type="Pfam" id="PF00144"/>
    </source>
</evidence>
<feature type="domain" description="Beta-lactamase-related" evidence="2">
    <location>
        <begin position="62"/>
        <end position="360"/>
    </location>
</feature>
<dbReference type="PANTHER" id="PTHR43283">
    <property type="entry name" value="BETA-LACTAMASE-RELATED"/>
    <property type="match status" value="1"/>
</dbReference>
<keyword evidence="4" id="KW-1185">Reference proteome</keyword>
<evidence type="ECO:0000313" key="3">
    <source>
        <dbReference type="EMBL" id="MEE2565388.1"/>
    </source>
</evidence>
<dbReference type="Gene3D" id="3.40.710.10">
    <property type="entry name" value="DD-peptidase/beta-lactamase superfamily"/>
    <property type="match status" value="1"/>
</dbReference>
<dbReference type="Pfam" id="PF00144">
    <property type="entry name" value="Beta-lactamase"/>
    <property type="match status" value="1"/>
</dbReference>
<name>A0ABU7LV13_9PROT</name>
<dbReference type="RefSeq" id="WP_330194924.1">
    <property type="nucleotide sequence ID" value="NZ_JAZDRO010000001.1"/>
</dbReference>
<dbReference type="PANTHER" id="PTHR43283:SF3">
    <property type="entry name" value="BETA-LACTAMASE FAMILY PROTEIN (AFU_ORTHOLOGUE AFUA_5G07500)"/>
    <property type="match status" value="1"/>
</dbReference>
<keyword evidence="1" id="KW-0732">Signal</keyword>
<protein>
    <submittedName>
        <fullName evidence="3">Serine hydrolase domain-containing protein</fullName>
        <ecNumber evidence="3">3.1.1.103</ecNumber>
    </submittedName>
</protein>
<organism evidence="3 4">
    <name type="scientific">Hyphobacterium marinum</name>
    <dbReference type="NCBI Taxonomy" id="3116574"/>
    <lineage>
        <taxon>Bacteria</taxon>
        <taxon>Pseudomonadati</taxon>
        <taxon>Pseudomonadota</taxon>
        <taxon>Alphaproteobacteria</taxon>
        <taxon>Maricaulales</taxon>
        <taxon>Maricaulaceae</taxon>
        <taxon>Hyphobacterium</taxon>
    </lineage>
</organism>
<dbReference type="Proteomes" id="UP001310692">
    <property type="component" value="Unassembled WGS sequence"/>
</dbReference>
<dbReference type="InterPro" id="IPR050789">
    <property type="entry name" value="Diverse_Enzym_Activities"/>
</dbReference>
<comment type="caution">
    <text evidence="3">The sequence shown here is derived from an EMBL/GenBank/DDBJ whole genome shotgun (WGS) entry which is preliminary data.</text>
</comment>
<feature type="signal peptide" evidence="1">
    <location>
        <begin position="1"/>
        <end position="26"/>
    </location>
</feature>
<reference evidence="3 4" key="1">
    <citation type="submission" date="2024-01" db="EMBL/GenBank/DDBJ databases">
        <title>Hyphobacterium bacterium isolated from marine sediment.</title>
        <authorList>
            <person name="Zhao S."/>
        </authorList>
    </citation>
    <scope>NUCLEOTIDE SEQUENCE [LARGE SCALE GENOMIC DNA]</scope>
    <source>
        <strain evidence="3 4">Y60-23</strain>
    </source>
</reference>
<keyword evidence="3" id="KW-0378">Hydrolase</keyword>
<proteinExistence type="predicted"/>
<dbReference type="EMBL" id="JAZDRO010000001">
    <property type="protein sequence ID" value="MEE2565388.1"/>
    <property type="molecule type" value="Genomic_DNA"/>
</dbReference>
<dbReference type="SUPFAM" id="SSF56601">
    <property type="entry name" value="beta-lactamase/transpeptidase-like"/>
    <property type="match status" value="1"/>
</dbReference>
<dbReference type="GO" id="GO:0016787">
    <property type="term" value="F:hydrolase activity"/>
    <property type="evidence" value="ECO:0007669"/>
    <property type="project" value="UniProtKB-KW"/>
</dbReference>
<evidence type="ECO:0000256" key="1">
    <source>
        <dbReference type="SAM" id="SignalP"/>
    </source>
</evidence>
<dbReference type="InterPro" id="IPR012338">
    <property type="entry name" value="Beta-lactam/transpept-like"/>
</dbReference>
<evidence type="ECO:0000313" key="4">
    <source>
        <dbReference type="Proteomes" id="UP001310692"/>
    </source>
</evidence>
<gene>
    <name evidence="3" type="ORF">V0U35_01750</name>
</gene>
<dbReference type="EC" id="3.1.1.103" evidence="3"/>
<accession>A0ABU7LV13</accession>
<sequence>MTLRYSSAIALLAAPILLIATPPALALDTACPAEPAAAPATELTTTLDTVLADAAADEFNGQLAIWQDGVWLYSGSVGFADRERTRPISGETLFELASTAKYLTAIMVLQAVDAGRIAVTDTVSPYLDGSAIAERGTTIEELLSHRSALGASYAAEAVYSNEAALAAIDAEDYDPARRGDFRYSNDGYNILGLLLERLHGRPYEALAYRDIIDPACLDHTGFWSEPGIGDPARLAQPAEGYPESLVGRNYGMIGASGYLASAADLVRLQAALLDDRLLSDASRAELFAPRIVISLGAASYGGFLVDDPHLGRFHSARGSNDWGTNAYLNTYFECGIILAVTTSSGRTGPDNRLYRDVITDAVTPLLEPYCPAEE</sequence>
<dbReference type="InterPro" id="IPR001466">
    <property type="entry name" value="Beta-lactam-related"/>
</dbReference>
<feature type="chain" id="PRO_5046041294" evidence="1">
    <location>
        <begin position="27"/>
        <end position="374"/>
    </location>
</feature>